<feature type="domain" description="HTH iclR-type" evidence="5">
    <location>
        <begin position="32"/>
        <end position="92"/>
    </location>
</feature>
<proteinExistence type="predicted"/>
<comment type="caution">
    <text evidence="7">The sequence shown here is derived from an EMBL/GenBank/DDBJ whole genome shotgun (WGS) entry which is preliminary data.</text>
</comment>
<dbReference type="Pfam" id="PF01614">
    <property type="entry name" value="IclR_C"/>
    <property type="match status" value="1"/>
</dbReference>
<dbReference type="PANTHER" id="PTHR30136:SF34">
    <property type="entry name" value="TRANSCRIPTIONAL REGULATOR"/>
    <property type="match status" value="1"/>
</dbReference>
<gene>
    <name evidence="7" type="ORF">GCM10022262_08470</name>
</gene>
<dbReference type="Pfam" id="PF09339">
    <property type="entry name" value="HTH_IclR"/>
    <property type="match status" value="1"/>
</dbReference>
<evidence type="ECO:0000313" key="7">
    <source>
        <dbReference type="EMBL" id="GAA4286488.1"/>
    </source>
</evidence>
<evidence type="ECO:0000259" key="6">
    <source>
        <dbReference type="PROSITE" id="PS51078"/>
    </source>
</evidence>
<dbReference type="PROSITE" id="PS51077">
    <property type="entry name" value="HTH_ICLR"/>
    <property type="match status" value="1"/>
</dbReference>
<dbReference type="RefSeq" id="WP_345038045.1">
    <property type="nucleotide sequence ID" value="NZ_BAABBA010000003.1"/>
</dbReference>
<keyword evidence="8" id="KW-1185">Reference proteome</keyword>
<name>A0ABP8ER49_9MICO</name>
<dbReference type="InterPro" id="IPR029016">
    <property type="entry name" value="GAF-like_dom_sf"/>
</dbReference>
<dbReference type="InterPro" id="IPR036388">
    <property type="entry name" value="WH-like_DNA-bd_sf"/>
</dbReference>
<organism evidence="7 8">
    <name type="scientific">Georgenia daeguensis</name>
    <dbReference type="NCBI Taxonomy" id="908355"/>
    <lineage>
        <taxon>Bacteria</taxon>
        <taxon>Bacillati</taxon>
        <taxon>Actinomycetota</taxon>
        <taxon>Actinomycetes</taxon>
        <taxon>Micrococcales</taxon>
        <taxon>Bogoriellaceae</taxon>
        <taxon>Georgenia</taxon>
    </lineage>
</organism>
<dbReference type="InterPro" id="IPR012794">
    <property type="entry name" value="PcaR_PcaU"/>
</dbReference>
<protein>
    <submittedName>
        <fullName evidence="7">IclR family transcriptional regulator C-terminal domain-containing protein</fullName>
    </submittedName>
</protein>
<evidence type="ECO:0000256" key="2">
    <source>
        <dbReference type="ARBA" id="ARBA00023125"/>
    </source>
</evidence>
<evidence type="ECO:0000259" key="5">
    <source>
        <dbReference type="PROSITE" id="PS51077"/>
    </source>
</evidence>
<keyword evidence="1" id="KW-0805">Transcription regulation</keyword>
<accession>A0ABP8ER49</accession>
<dbReference type="InterPro" id="IPR005471">
    <property type="entry name" value="Tscrpt_reg_IclR_N"/>
</dbReference>
<dbReference type="SUPFAM" id="SSF46785">
    <property type="entry name" value="Winged helix' DNA-binding domain"/>
    <property type="match status" value="1"/>
</dbReference>
<feature type="region of interest" description="Disordered" evidence="4">
    <location>
        <begin position="1"/>
        <end position="28"/>
    </location>
</feature>
<evidence type="ECO:0000256" key="1">
    <source>
        <dbReference type="ARBA" id="ARBA00023015"/>
    </source>
</evidence>
<sequence length="283" mass="30332">MRASDDDGATAVGTSGGGAGETDGTDRSPEFIRSLARGLSVVRAFDAAHPRLTLSEVAARARMPRAGARRALHTLVELGYAARSGREFTLRPTLLELGFEQLSGLSLADVVTPHLQALSARLDESVSASVLDAGQIVYVARVATRRVMRVQIRVGSRFPAESTAMGRVLLAARSPEWLEGFVESVRVERRSPYTTTDTARLRAILSRTRAQGWALVDQELEEGLRSVAVPVHDGEGNVIAAVNVATTVIHDEPAAFLDRVLPQLRRTAAAIDADLVPLGHVDS</sequence>
<feature type="domain" description="IclR-ED" evidence="6">
    <location>
        <begin position="93"/>
        <end position="277"/>
    </location>
</feature>
<dbReference type="InterPro" id="IPR014757">
    <property type="entry name" value="Tscrpt_reg_IclR_C"/>
</dbReference>
<reference evidence="8" key="1">
    <citation type="journal article" date="2019" name="Int. J. Syst. Evol. Microbiol.">
        <title>The Global Catalogue of Microorganisms (GCM) 10K type strain sequencing project: providing services to taxonomists for standard genome sequencing and annotation.</title>
        <authorList>
            <consortium name="The Broad Institute Genomics Platform"/>
            <consortium name="The Broad Institute Genome Sequencing Center for Infectious Disease"/>
            <person name="Wu L."/>
            <person name="Ma J."/>
        </authorList>
    </citation>
    <scope>NUCLEOTIDE SEQUENCE [LARGE SCALE GENOMIC DNA]</scope>
    <source>
        <strain evidence="8">JCM 17459</strain>
    </source>
</reference>
<dbReference type="Gene3D" id="3.30.450.40">
    <property type="match status" value="1"/>
</dbReference>
<dbReference type="PANTHER" id="PTHR30136">
    <property type="entry name" value="HELIX-TURN-HELIX TRANSCRIPTIONAL REGULATOR, ICLR FAMILY"/>
    <property type="match status" value="1"/>
</dbReference>
<dbReference type="SMART" id="SM00346">
    <property type="entry name" value="HTH_ICLR"/>
    <property type="match status" value="1"/>
</dbReference>
<dbReference type="SUPFAM" id="SSF55781">
    <property type="entry name" value="GAF domain-like"/>
    <property type="match status" value="1"/>
</dbReference>
<dbReference type="NCBIfam" id="TIGR02431">
    <property type="entry name" value="pcaR_pcaU"/>
    <property type="match status" value="1"/>
</dbReference>
<dbReference type="EMBL" id="BAABBA010000003">
    <property type="protein sequence ID" value="GAA4286488.1"/>
    <property type="molecule type" value="Genomic_DNA"/>
</dbReference>
<evidence type="ECO:0000313" key="8">
    <source>
        <dbReference type="Proteomes" id="UP001499841"/>
    </source>
</evidence>
<evidence type="ECO:0000256" key="3">
    <source>
        <dbReference type="ARBA" id="ARBA00023163"/>
    </source>
</evidence>
<dbReference type="Gene3D" id="1.10.10.10">
    <property type="entry name" value="Winged helix-like DNA-binding domain superfamily/Winged helix DNA-binding domain"/>
    <property type="match status" value="1"/>
</dbReference>
<dbReference type="PROSITE" id="PS51078">
    <property type="entry name" value="ICLR_ED"/>
    <property type="match status" value="1"/>
</dbReference>
<keyword evidence="2" id="KW-0238">DNA-binding</keyword>
<keyword evidence="3" id="KW-0804">Transcription</keyword>
<dbReference type="Proteomes" id="UP001499841">
    <property type="component" value="Unassembled WGS sequence"/>
</dbReference>
<dbReference type="InterPro" id="IPR050707">
    <property type="entry name" value="HTH_MetabolicPath_Reg"/>
</dbReference>
<dbReference type="InterPro" id="IPR036390">
    <property type="entry name" value="WH_DNA-bd_sf"/>
</dbReference>
<evidence type="ECO:0000256" key="4">
    <source>
        <dbReference type="SAM" id="MobiDB-lite"/>
    </source>
</evidence>